<dbReference type="Pfam" id="PF13385">
    <property type="entry name" value="Laminin_G_3"/>
    <property type="match status" value="1"/>
</dbReference>
<feature type="signal peptide" evidence="3">
    <location>
        <begin position="1"/>
        <end position="27"/>
    </location>
</feature>
<reference evidence="5 6" key="1">
    <citation type="submission" date="2020-08" db="EMBL/GenBank/DDBJ databases">
        <title>Croceimicrobium hydrocarbonivorans gen. nov., sp. nov., a novel marine bacterium isolated from a bacterial consortium that degrades polyethylene terephthalate.</title>
        <authorList>
            <person name="Liu R."/>
        </authorList>
    </citation>
    <scope>NUCLEOTIDE SEQUENCE [LARGE SCALE GENOMIC DNA]</scope>
    <source>
        <strain evidence="5 6">A20-9</strain>
    </source>
</reference>
<dbReference type="SUPFAM" id="SSF49899">
    <property type="entry name" value="Concanavalin A-like lectins/glucanases"/>
    <property type="match status" value="1"/>
</dbReference>
<evidence type="ECO:0000256" key="1">
    <source>
        <dbReference type="ARBA" id="ARBA00022729"/>
    </source>
</evidence>
<gene>
    <name evidence="5" type="ORF">H4K34_06345</name>
</gene>
<feature type="chain" id="PRO_5028991190" evidence="3">
    <location>
        <begin position="28"/>
        <end position="466"/>
    </location>
</feature>
<keyword evidence="2" id="KW-1015">Disulfide bond</keyword>
<dbReference type="NCBIfam" id="TIGR04183">
    <property type="entry name" value="Por_Secre_tail"/>
    <property type="match status" value="1"/>
</dbReference>
<evidence type="ECO:0000256" key="3">
    <source>
        <dbReference type="SAM" id="SignalP"/>
    </source>
</evidence>
<keyword evidence="1 3" id="KW-0732">Signal</keyword>
<name>A0A7H0VIA8_9FLAO</name>
<dbReference type="InterPro" id="IPR013320">
    <property type="entry name" value="ConA-like_dom_sf"/>
</dbReference>
<dbReference type="Proteomes" id="UP000516305">
    <property type="component" value="Chromosome"/>
</dbReference>
<dbReference type="RefSeq" id="WP_210759984.1">
    <property type="nucleotide sequence ID" value="NZ_CP060139.1"/>
</dbReference>
<dbReference type="InterPro" id="IPR026444">
    <property type="entry name" value="Secre_tail"/>
</dbReference>
<evidence type="ECO:0000313" key="6">
    <source>
        <dbReference type="Proteomes" id="UP000516305"/>
    </source>
</evidence>
<evidence type="ECO:0000313" key="5">
    <source>
        <dbReference type="EMBL" id="QNR25456.1"/>
    </source>
</evidence>
<protein>
    <submittedName>
        <fullName evidence="5">T9SS type A sorting domain-containing protein</fullName>
    </submittedName>
</protein>
<dbReference type="Pfam" id="PF18962">
    <property type="entry name" value="Por_Secre_tail"/>
    <property type="match status" value="1"/>
</dbReference>
<dbReference type="SMART" id="SM00560">
    <property type="entry name" value="LamGL"/>
    <property type="match status" value="1"/>
</dbReference>
<dbReference type="InterPro" id="IPR006558">
    <property type="entry name" value="LamG-like"/>
</dbReference>
<dbReference type="GO" id="GO:0004553">
    <property type="term" value="F:hydrolase activity, hydrolyzing O-glycosyl compounds"/>
    <property type="evidence" value="ECO:0007669"/>
    <property type="project" value="UniProtKB-ARBA"/>
</dbReference>
<proteinExistence type="predicted"/>
<organism evidence="5 6">
    <name type="scientific">Croceimicrobium hydrocarbonivorans</name>
    <dbReference type="NCBI Taxonomy" id="2761580"/>
    <lineage>
        <taxon>Bacteria</taxon>
        <taxon>Pseudomonadati</taxon>
        <taxon>Bacteroidota</taxon>
        <taxon>Flavobacteriia</taxon>
        <taxon>Flavobacteriales</taxon>
        <taxon>Owenweeksiaceae</taxon>
        <taxon>Croceimicrobium</taxon>
    </lineage>
</organism>
<feature type="domain" description="LamG-like jellyroll fold" evidence="4">
    <location>
        <begin position="51"/>
        <end position="188"/>
    </location>
</feature>
<keyword evidence="6" id="KW-1185">Reference proteome</keyword>
<evidence type="ECO:0000256" key="2">
    <source>
        <dbReference type="ARBA" id="ARBA00023157"/>
    </source>
</evidence>
<dbReference type="Gene3D" id="2.60.120.200">
    <property type="match status" value="1"/>
</dbReference>
<dbReference type="AlphaFoldDB" id="A0A7H0VIA8"/>
<accession>A0A7H0VIA8</accession>
<sequence length="466" mass="49862">MKNPLFNLKFKGLSFLLLLSWAGQSQNALDFDGIDDQVTVASASGQISGGTGMTLSMWVNPTTVSTGWPDFDGYAGFRNETNADFYILQLGGTDVEARFRNSGGTVYTITANSALNLNSWNHFVLTYDGSTLSLYQDGTFVSSIPATGSFSSSSETFNLGFLPFSGNNFMFDGQLDDVGLWNRALSSTEVNTLYNACGMDLTDPSLKLSYEFNQGTAGGSNSGISSLTDSKGNINGTLSNFTLSGNSSNFVTSPLQGINNIVLNINSCGPYLGPNGINYTQSGHYIDTISPSTSGCDTIMDLTLVVNNLDSSASRIASNTLEANETDTAATYQWLKCTDNYSKIVGATRRQFTFVLNGSYAVEVSLNGCVDTSACIVITNVGLEELNADMLHIYPNPAQNHINLEYPAGSFDKYELLSLDGALIKQGKLNRSGNSVIELAQIPGGLFFIRTIGSAGTLTQKIQITP</sequence>
<dbReference type="EMBL" id="CP060139">
    <property type="protein sequence ID" value="QNR25456.1"/>
    <property type="molecule type" value="Genomic_DNA"/>
</dbReference>
<evidence type="ECO:0000259" key="4">
    <source>
        <dbReference type="SMART" id="SM00560"/>
    </source>
</evidence>
<dbReference type="KEGG" id="chyd:H4K34_06345"/>
<dbReference type="GO" id="GO:0005975">
    <property type="term" value="P:carbohydrate metabolic process"/>
    <property type="evidence" value="ECO:0007669"/>
    <property type="project" value="UniProtKB-ARBA"/>
</dbReference>